<dbReference type="Proteomes" id="UP000192917">
    <property type="component" value="Unassembled WGS sequence"/>
</dbReference>
<name>A0A1Y6C4L9_9PROT</name>
<dbReference type="AlphaFoldDB" id="A0A1Y6C4L9"/>
<feature type="domain" description="PPC" evidence="1">
    <location>
        <begin position="10"/>
        <end position="142"/>
    </location>
</feature>
<dbReference type="CDD" id="cd11378">
    <property type="entry name" value="DUF296"/>
    <property type="match status" value="1"/>
</dbReference>
<reference evidence="2 3" key="1">
    <citation type="submission" date="2017-04" db="EMBL/GenBank/DDBJ databases">
        <authorList>
            <person name="Afonso C.L."/>
            <person name="Miller P.J."/>
            <person name="Scott M.A."/>
            <person name="Spackman E."/>
            <person name="Goraichik I."/>
            <person name="Dimitrov K.M."/>
            <person name="Suarez D.L."/>
            <person name="Swayne D.E."/>
        </authorList>
    </citation>
    <scope>NUCLEOTIDE SEQUENCE [LARGE SCALE GENOMIC DNA]</scope>
    <source>
        <strain evidence="2 3">USBA 355</strain>
    </source>
</reference>
<dbReference type="SUPFAM" id="SSF117856">
    <property type="entry name" value="AF0104/ALDC/Ptd012-like"/>
    <property type="match status" value="1"/>
</dbReference>
<keyword evidence="2" id="KW-0238">DNA-binding</keyword>
<dbReference type="PROSITE" id="PS51742">
    <property type="entry name" value="PPC"/>
    <property type="match status" value="1"/>
</dbReference>
<evidence type="ECO:0000259" key="1">
    <source>
        <dbReference type="PROSITE" id="PS51742"/>
    </source>
</evidence>
<dbReference type="InterPro" id="IPR005175">
    <property type="entry name" value="PPC_dom"/>
</dbReference>
<dbReference type="Gene3D" id="3.30.1330.80">
    <property type="entry name" value="Hypothetical protein, similar to alpha- acetolactate decarboxylase, domain 2"/>
    <property type="match status" value="1"/>
</dbReference>
<proteinExistence type="predicted"/>
<gene>
    <name evidence="2" type="ORF">SAMN05428998_1169</name>
</gene>
<organism evidence="2 3">
    <name type="scientific">Tistlia consotensis USBA 355</name>
    <dbReference type="NCBI Taxonomy" id="560819"/>
    <lineage>
        <taxon>Bacteria</taxon>
        <taxon>Pseudomonadati</taxon>
        <taxon>Pseudomonadota</taxon>
        <taxon>Alphaproteobacteria</taxon>
        <taxon>Rhodospirillales</taxon>
        <taxon>Rhodovibrionaceae</taxon>
        <taxon>Tistlia</taxon>
    </lineage>
</organism>
<evidence type="ECO:0000313" key="3">
    <source>
        <dbReference type="Proteomes" id="UP000192917"/>
    </source>
</evidence>
<dbReference type="PANTHER" id="PTHR34988:SF1">
    <property type="entry name" value="DNA-BINDING PROTEIN"/>
    <property type="match status" value="1"/>
</dbReference>
<dbReference type="EMBL" id="FWZX01000016">
    <property type="protein sequence ID" value="SMF45477.1"/>
    <property type="molecule type" value="Genomic_DNA"/>
</dbReference>
<sequence length="142" mass="14929">MSHETLFEAGRPGRLVAIRLKPNQDLVEGIELAAAEAGLGYATVRSAVGSLVDAALGYGADEHAGVTTVEGPGIEILTLSGELRADREGRPRAHLQGTVADGDAVLYGGRFVRGANPIGITLELVLQEWLPEDDESGTEDRP</sequence>
<dbReference type="STRING" id="560819.SAMN05428998_1169"/>
<dbReference type="RefSeq" id="WP_085124117.1">
    <property type="nucleotide sequence ID" value="NZ_FWZX01000016.1"/>
</dbReference>
<keyword evidence="3" id="KW-1185">Reference proteome</keyword>
<dbReference type="GO" id="GO:0003677">
    <property type="term" value="F:DNA binding"/>
    <property type="evidence" value="ECO:0007669"/>
    <property type="project" value="UniProtKB-KW"/>
</dbReference>
<accession>A0A1Y6C4L9</accession>
<evidence type="ECO:0000313" key="2">
    <source>
        <dbReference type="EMBL" id="SMF45477.1"/>
    </source>
</evidence>
<dbReference type="PANTHER" id="PTHR34988">
    <property type="entry name" value="PROTEIN, PUTATIVE-RELATED"/>
    <property type="match status" value="1"/>
</dbReference>
<protein>
    <submittedName>
        <fullName evidence="2">Predicted DNA-binding protein with PD1-like DNA-binding motif</fullName>
    </submittedName>
</protein>
<dbReference type="Pfam" id="PF03479">
    <property type="entry name" value="PCC"/>
    <property type="match status" value="1"/>
</dbReference>